<feature type="compositionally biased region" description="Polar residues" evidence="1">
    <location>
        <begin position="468"/>
        <end position="478"/>
    </location>
</feature>
<feature type="compositionally biased region" description="Low complexity" evidence="1">
    <location>
        <begin position="692"/>
        <end position="707"/>
    </location>
</feature>
<feature type="compositionally biased region" description="Polar residues" evidence="1">
    <location>
        <begin position="659"/>
        <end position="670"/>
    </location>
</feature>
<feature type="compositionally biased region" description="Polar residues" evidence="1">
    <location>
        <begin position="762"/>
        <end position="771"/>
    </location>
</feature>
<feature type="compositionally biased region" description="Polar residues" evidence="1">
    <location>
        <begin position="29"/>
        <end position="39"/>
    </location>
</feature>
<keyword evidence="3" id="KW-1185">Reference proteome</keyword>
<name>A0ABP0ZJ03_9ASCO</name>
<evidence type="ECO:0008006" key="4">
    <source>
        <dbReference type="Google" id="ProtNLM"/>
    </source>
</evidence>
<feature type="compositionally biased region" description="Polar residues" evidence="1">
    <location>
        <begin position="297"/>
        <end position="334"/>
    </location>
</feature>
<feature type="compositionally biased region" description="Basic residues" evidence="1">
    <location>
        <begin position="725"/>
        <end position="739"/>
    </location>
</feature>
<feature type="compositionally biased region" description="Polar residues" evidence="1">
    <location>
        <begin position="362"/>
        <end position="379"/>
    </location>
</feature>
<feature type="compositionally biased region" description="Basic and acidic residues" evidence="1">
    <location>
        <begin position="154"/>
        <end position="163"/>
    </location>
</feature>
<feature type="compositionally biased region" description="Basic and acidic residues" evidence="1">
    <location>
        <begin position="534"/>
        <end position="543"/>
    </location>
</feature>
<evidence type="ECO:0000256" key="1">
    <source>
        <dbReference type="SAM" id="MobiDB-lite"/>
    </source>
</evidence>
<reference evidence="2 3" key="1">
    <citation type="submission" date="2024-03" db="EMBL/GenBank/DDBJ databases">
        <authorList>
            <person name="Brejova B."/>
        </authorList>
    </citation>
    <scope>NUCLEOTIDE SEQUENCE [LARGE SCALE GENOMIC DNA]</scope>
    <source>
        <strain evidence="2 3">CBS 14171</strain>
    </source>
</reference>
<dbReference type="Proteomes" id="UP001497383">
    <property type="component" value="Chromosome 1"/>
</dbReference>
<dbReference type="EMBL" id="OZ022405">
    <property type="protein sequence ID" value="CAK9435917.1"/>
    <property type="molecule type" value="Genomic_DNA"/>
</dbReference>
<evidence type="ECO:0000313" key="3">
    <source>
        <dbReference type="Proteomes" id="UP001497383"/>
    </source>
</evidence>
<dbReference type="RefSeq" id="XP_066827477.1">
    <property type="nucleotide sequence ID" value="XM_066975716.1"/>
</dbReference>
<feature type="compositionally biased region" description="Basic and acidic residues" evidence="1">
    <location>
        <begin position="40"/>
        <end position="61"/>
    </location>
</feature>
<feature type="compositionally biased region" description="Basic and acidic residues" evidence="1">
    <location>
        <begin position="213"/>
        <end position="240"/>
    </location>
</feature>
<sequence length="943" mass="100736">MGSSNNTPSIPRRPTKKSARNSPVIPHNHGSNSNSTVGSSKKEKLVDGSTKIEDLRLEERVPGAANVTSERDSRGEIDFTEAPVATSTETETENEADDIELKSIGRESYSGGDGDGDGEKTPGNSTTKATFKYDVEDSVPQDDNSCFDDDMETIQEKQDREHIVSSSDANHAPSQESPTEAASSRNEQAVPSEKTSEYDLLELYSAEDESAELDPHEKAASDSALDETKVEEKLPEREAESPLSAKKPFIPSRPSKKIASISTGSETPEVAKSTSDSPATGDASDGKVACKSGAIDNATQNAQDKDQNLSTSDTGTTSKPVTGSQKTSVVTQAEPTVPKRPMMKNLGSSEQKKRPIGGSDVEGSSLSSKKNANPEQVPSSDAGDAASETADVAESLPDKPIIPGRPLRNASKPEDEKEEKEKEEKKKNNACVEGDRNEIPHEQNPPIPDKSGEVSGQEISDAAKGSRFSDSNHATGESTPKGPTIPNRPSRQKLPPRDRKEFDYNNKAPEDQDSLSEEKKAVESPKLESSSNKSETDLDHGSTEEIVSSTPIKPVVPGRPIKRTTGLKDATTATDDEKHQVQATSTADPQDKSGDSTSAAPKEVSDIASNKPSTPERPGSFEAKAKSKPPPPKPKKMSSKIAAFQQQLFNTTGGGGGASNLQDGDNSGPPSHSLKFPFAIGGRPLPGMVIRPQPQLQPSTSTSTSTLTEEDRENDVVPDTGLPKVAKRTRGPKGKKLPKAVKNSNVELEASRVAERGKLWSLSFSNPSAPDTNDEKMEKVAEKSQDEPLVATTGADLPHDKSEQDQSSLLKEYEASEPALEEETTAANSATVGAASTIEEETGDIPVGKVEREEKEKEKEDQGTSKNVLEELADSFQHPAEKVPAKDDDDDLKVDRSDFNEPESVESGESIFAKSDGAGANAYLVDSNPSEGDVQQESESEPH</sequence>
<feature type="compositionally biased region" description="Polar residues" evidence="1">
    <location>
        <begin position="164"/>
        <end position="189"/>
    </location>
</feature>
<feature type="region of interest" description="Disordered" evidence="1">
    <location>
        <begin position="1"/>
        <end position="943"/>
    </location>
</feature>
<feature type="compositionally biased region" description="Acidic residues" evidence="1">
    <location>
        <begin position="136"/>
        <end position="153"/>
    </location>
</feature>
<feature type="compositionally biased region" description="Basic and acidic residues" evidence="1">
    <location>
        <begin position="849"/>
        <end position="863"/>
    </location>
</feature>
<gene>
    <name evidence="2" type="ORF">LODBEIA_P05390</name>
</gene>
<protein>
    <recommendedName>
        <fullName evidence="4">Altered inheritance of mitochondria protein 21</fullName>
    </recommendedName>
</protein>
<proteinExistence type="predicted"/>
<feature type="compositionally biased region" description="Basic and acidic residues" evidence="1">
    <location>
        <begin position="749"/>
        <end position="758"/>
    </location>
</feature>
<feature type="compositionally biased region" description="Basic and acidic residues" evidence="1">
    <location>
        <begin position="495"/>
        <end position="526"/>
    </location>
</feature>
<organism evidence="2 3">
    <name type="scientific">Lodderomyces beijingensis</name>
    <dbReference type="NCBI Taxonomy" id="1775926"/>
    <lineage>
        <taxon>Eukaryota</taxon>
        <taxon>Fungi</taxon>
        <taxon>Dikarya</taxon>
        <taxon>Ascomycota</taxon>
        <taxon>Saccharomycotina</taxon>
        <taxon>Pichiomycetes</taxon>
        <taxon>Debaryomycetaceae</taxon>
        <taxon>Candida/Lodderomyces clade</taxon>
        <taxon>Lodderomyces</taxon>
    </lineage>
</organism>
<feature type="compositionally biased region" description="Acidic residues" evidence="1">
    <location>
        <begin position="934"/>
        <end position="943"/>
    </location>
</feature>
<feature type="compositionally biased region" description="Basic and acidic residues" evidence="1">
    <location>
        <begin position="773"/>
        <end position="786"/>
    </location>
</feature>
<accession>A0ABP0ZJ03</accession>
<feature type="compositionally biased region" description="Polar residues" evidence="1">
    <location>
        <begin position="260"/>
        <end position="278"/>
    </location>
</feature>
<evidence type="ECO:0000313" key="2">
    <source>
        <dbReference type="EMBL" id="CAK9435917.1"/>
    </source>
</evidence>
<feature type="compositionally biased region" description="Basic and acidic residues" evidence="1">
    <location>
        <begin position="411"/>
        <end position="441"/>
    </location>
</feature>
<dbReference type="GeneID" id="92205735"/>